<gene>
    <name evidence="2" type="ORF">QWY13_14265</name>
</gene>
<keyword evidence="1" id="KW-1133">Transmembrane helix</keyword>
<accession>A0ABT8NGN7</accession>
<sequence length="84" mass="9511">MKRKNLVNGMILAFSVIFIRYLDVHVYDMNLVVTLILIVVLIAGLMKIVDRFPSLEEPVGKRAAMITNLTVVIVIFLCFFGLNL</sequence>
<proteinExistence type="predicted"/>
<reference evidence="2 3" key="1">
    <citation type="submission" date="2023-07" db="EMBL/GenBank/DDBJ databases">
        <title>Novel species in genus Planococcus.</title>
        <authorList>
            <person name="Ning S."/>
        </authorList>
    </citation>
    <scope>NUCLEOTIDE SEQUENCE [LARGE SCALE GENOMIC DNA]</scope>
    <source>
        <strain evidence="2 3">N017</strain>
    </source>
</reference>
<name>A0ABT8NGN7_9BACL</name>
<dbReference type="EMBL" id="JAUJWU010000004">
    <property type="protein sequence ID" value="MDN7246650.1"/>
    <property type="molecule type" value="Genomic_DNA"/>
</dbReference>
<dbReference type="Proteomes" id="UP001172142">
    <property type="component" value="Unassembled WGS sequence"/>
</dbReference>
<comment type="caution">
    <text evidence="2">The sequence shown here is derived from an EMBL/GenBank/DDBJ whole genome shotgun (WGS) entry which is preliminary data.</text>
</comment>
<evidence type="ECO:0000313" key="3">
    <source>
        <dbReference type="Proteomes" id="UP001172142"/>
    </source>
</evidence>
<keyword evidence="3" id="KW-1185">Reference proteome</keyword>
<feature type="transmembrane region" description="Helical" evidence="1">
    <location>
        <begin position="29"/>
        <end position="50"/>
    </location>
</feature>
<keyword evidence="1" id="KW-0812">Transmembrane</keyword>
<feature type="transmembrane region" description="Helical" evidence="1">
    <location>
        <begin position="62"/>
        <end position="82"/>
    </location>
</feature>
<evidence type="ECO:0000313" key="2">
    <source>
        <dbReference type="EMBL" id="MDN7246650.1"/>
    </source>
</evidence>
<evidence type="ECO:0000256" key="1">
    <source>
        <dbReference type="SAM" id="Phobius"/>
    </source>
</evidence>
<keyword evidence="1" id="KW-0472">Membrane</keyword>
<organism evidence="2 3">
    <name type="scientific">Planococcus shenhongbingii</name>
    <dbReference type="NCBI Taxonomy" id="3058398"/>
    <lineage>
        <taxon>Bacteria</taxon>
        <taxon>Bacillati</taxon>
        <taxon>Bacillota</taxon>
        <taxon>Bacilli</taxon>
        <taxon>Bacillales</taxon>
        <taxon>Caryophanaceae</taxon>
        <taxon>Planococcus</taxon>
    </lineage>
</organism>
<dbReference type="RefSeq" id="WP_300991228.1">
    <property type="nucleotide sequence ID" value="NZ_CP129235.1"/>
</dbReference>
<protein>
    <submittedName>
        <fullName evidence="2">Uncharacterized protein</fullName>
    </submittedName>
</protein>